<dbReference type="PANTHER" id="PTHR46268">
    <property type="entry name" value="STRESS RESPONSE PROTEIN NHAX"/>
    <property type="match status" value="1"/>
</dbReference>
<keyword evidence="4" id="KW-1185">Reference proteome</keyword>
<organism evidence="3 4">
    <name type="scientific">Bradyrhizobium icense</name>
    <dbReference type="NCBI Taxonomy" id="1274631"/>
    <lineage>
        <taxon>Bacteria</taxon>
        <taxon>Pseudomonadati</taxon>
        <taxon>Pseudomonadota</taxon>
        <taxon>Alphaproteobacteria</taxon>
        <taxon>Hyphomicrobiales</taxon>
        <taxon>Nitrobacteraceae</taxon>
        <taxon>Bradyrhizobium</taxon>
    </lineage>
</organism>
<dbReference type="RefSeq" id="WP_065727587.1">
    <property type="nucleotide sequence ID" value="NZ_CP016428.1"/>
</dbReference>
<evidence type="ECO:0000259" key="2">
    <source>
        <dbReference type="Pfam" id="PF00582"/>
    </source>
</evidence>
<dbReference type="AlphaFoldDB" id="A0A1B1UC90"/>
<dbReference type="EMBL" id="CP016428">
    <property type="protein sequence ID" value="ANW00306.1"/>
    <property type="molecule type" value="Genomic_DNA"/>
</dbReference>
<feature type="domain" description="UspA" evidence="2">
    <location>
        <begin position="1"/>
        <end position="137"/>
    </location>
</feature>
<accession>A0A1B1UC90</accession>
<evidence type="ECO:0000256" key="1">
    <source>
        <dbReference type="ARBA" id="ARBA00008791"/>
    </source>
</evidence>
<evidence type="ECO:0000313" key="4">
    <source>
        <dbReference type="Proteomes" id="UP000092839"/>
    </source>
</evidence>
<comment type="similarity">
    <text evidence="1">Belongs to the universal stress protein A family.</text>
</comment>
<dbReference type="CDD" id="cd00293">
    <property type="entry name" value="USP-like"/>
    <property type="match status" value="1"/>
</dbReference>
<dbReference type="InterPro" id="IPR014729">
    <property type="entry name" value="Rossmann-like_a/b/a_fold"/>
</dbReference>
<protein>
    <recommendedName>
        <fullName evidence="2">UspA domain-containing protein</fullName>
    </recommendedName>
</protein>
<dbReference type="PRINTS" id="PR01438">
    <property type="entry name" value="UNVRSLSTRESS"/>
</dbReference>
<dbReference type="Proteomes" id="UP000092839">
    <property type="component" value="Chromosome"/>
</dbReference>
<dbReference type="PANTHER" id="PTHR46268:SF6">
    <property type="entry name" value="UNIVERSAL STRESS PROTEIN UP12"/>
    <property type="match status" value="1"/>
</dbReference>
<name>A0A1B1UC90_9BRAD</name>
<evidence type="ECO:0000313" key="3">
    <source>
        <dbReference type="EMBL" id="ANW00306.1"/>
    </source>
</evidence>
<dbReference type="SUPFAM" id="SSF52402">
    <property type="entry name" value="Adenine nucleotide alpha hydrolases-like"/>
    <property type="match status" value="1"/>
</dbReference>
<dbReference type="Gene3D" id="3.40.50.620">
    <property type="entry name" value="HUPs"/>
    <property type="match status" value="1"/>
</dbReference>
<dbReference type="InterPro" id="IPR006016">
    <property type="entry name" value="UspA"/>
</dbReference>
<dbReference type="InterPro" id="IPR006015">
    <property type="entry name" value="Universal_stress_UspA"/>
</dbReference>
<sequence length="160" mass="17411">MCQKILLAFDGSPDGREALAQAEKLALACGATVHLLAIIDPSESMLIVDAMSFIPDNQRFVVQAVLDEGVRRLRRAGCTATSELKYGKPTEQIILSAREIGADLIVVGHRDQGTLARWLNGSVGESILHQPPCSLLVAVKSERRASNVTPIQQLRERRKG</sequence>
<reference evidence="3 4" key="1">
    <citation type="submission" date="2016-07" db="EMBL/GenBank/DDBJ databases">
        <title>Complete genome sequence of Bradyrhizobium icense LMTR 13T, a potential inoculant strain isolated from lima bean (Phaseolus lunatus) in Peru.</title>
        <authorList>
            <person name="Ormeno-Orrillo E."/>
            <person name="Duran D."/>
            <person name="Rogel M.A."/>
            <person name="Rey L."/>
            <person name="Imperial J."/>
            <person name="Ruiz-Argueso T."/>
            <person name="Martinez-Romero E."/>
        </authorList>
    </citation>
    <scope>NUCLEOTIDE SEQUENCE [LARGE SCALE GENOMIC DNA]</scope>
    <source>
        <strain evidence="3 4">LMTR 13</strain>
    </source>
</reference>
<dbReference type="KEGG" id="bic:LMTR13_09120"/>
<dbReference type="Pfam" id="PF00582">
    <property type="entry name" value="Usp"/>
    <property type="match status" value="1"/>
</dbReference>
<gene>
    <name evidence="3" type="ORF">LMTR13_09120</name>
</gene>
<dbReference type="STRING" id="1274631.LMTR13_09120"/>
<proteinExistence type="inferred from homology"/>